<name>A0A9D1NH33_9FIRM</name>
<sequence length="150" mass="17227">MKQNTGLFAIKLYELEQQYGRMQSRLRLCQQDDHPKIRRELQAAIDEYKENELLLQRNVEGSRSSAVAALAQAQLKYFRTVREVLERELPDSLHSEANTSSEDQAEAAALYTEYAIDFAAQSMRYALISALKAMDLQLSSEEKKEECCDE</sequence>
<accession>A0A9D1NH33</accession>
<evidence type="ECO:0000313" key="2">
    <source>
        <dbReference type="Proteomes" id="UP000886743"/>
    </source>
</evidence>
<dbReference type="EMBL" id="DVOF01000088">
    <property type="protein sequence ID" value="HIV02539.1"/>
    <property type="molecule type" value="Genomic_DNA"/>
</dbReference>
<evidence type="ECO:0000313" key="1">
    <source>
        <dbReference type="EMBL" id="HIV02539.1"/>
    </source>
</evidence>
<protein>
    <submittedName>
        <fullName evidence="1">Uncharacterized protein</fullName>
    </submittedName>
</protein>
<reference evidence="1" key="2">
    <citation type="journal article" date="2021" name="PeerJ">
        <title>Extensive microbial diversity within the chicken gut microbiome revealed by metagenomics and culture.</title>
        <authorList>
            <person name="Gilroy R."/>
            <person name="Ravi A."/>
            <person name="Getino M."/>
            <person name="Pursley I."/>
            <person name="Horton D.L."/>
            <person name="Alikhan N.F."/>
            <person name="Baker D."/>
            <person name="Gharbi K."/>
            <person name="Hall N."/>
            <person name="Watson M."/>
            <person name="Adriaenssens E.M."/>
            <person name="Foster-Nyarko E."/>
            <person name="Jarju S."/>
            <person name="Secka A."/>
            <person name="Antonio M."/>
            <person name="Oren A."/>
            <person name="Chaudhuri R.R."/>
            <person name="La Ragione R."/>
            <person name="Hildebrand F."/>
            <person name="Pallen M.J."/>
        </authorList>
    </citation>
    <scope>NUCLEOTIDE SEQUENCE</scope>
    <source>
        <strain evidence="1">4920</strain>
    </source>
</reference>
<dbReference type="Proteomes" id="UP000886743">
    <property type="component" value="Unassembled WGS sequence"/>
</dbReference>
<organism evidence="1 2">
    <name type="scientific">Candidatus Aphodoplasma excrementigallinarum</name>
    <dbReference type="NCBI Taxonomy" id="2840673"/>
    <lineage>
        <taxon>Bacteria</taxon>
        <taxon>Bacillati</taxon>
        <taxon>Bacillota</taxon>
        <taxon>Clostridia</taxon>
        <taxon>Eubacteriales</taxon>
        <taxon>Candidatus Aphodoplasma</taxon>
    </lineage>
</organism>
<dbReference type="AlphaFoldDB" id="A0A9D1NH33"/>
<reference evidence="1" key="1">
    <citation type="submission" date="2020-10" db="EMBL/GenBank/DDBJ databases">
        <authorList>
            <person name="Gilroy R."/>
        </authorList>
    </citation>
    <scope>NUCLEOTIDE SEQUENCE</scope>
    <source>
        <strain evidence="1">4920</strain>
    </source>
</reference>
<proteinExistence type="predicted"/>
<gene>
    <name evidence="1" type="ORF">IAC74_03120</name>
</gene>
<comment type="caution">
    <text evidence="1">The sequence shown here is derived from an EMBL/GenBank/DDBJ whole genome shotgun (WGS) entry which is preliminary data.</text>
</comment>